<dbReference type="PANTHER" id="PTHR12243">
    <property type="entry name" value="MADF DOMAIN TRANSCRIPTION FACTOR"/>
    <property type="match status" value="1"/>
</dbReference>
<comment type="caution">
    <text evidence="7">The sequence shown here is derived from an EMBL/GenBank/DDBJ whole genome shotgun (WGS) entry which is preliminary data.</text>
</comment>
<evidence type="ECO:0000313" key="7">
    <source>
        <dbReference type="EMBL" id="KAF0745864.1"/>
    </source>
</evidence>
<dbReference type="GO" id="GO:0003677">
    <property type="term" value="F:DNA binding"/>
    <property type="evidence" value="ECO:0007669"/>
    <property type="project" value="InterPro"/>
</dbReference>
<dbReference type="AlphaFoldDB" id="A0A6G0XYJ2"/>
<dbReference type="InterPro" id="IPR006578">
    <property type="entry name" value="MADF-dom"/>
</dbReference>
<dbReference type="EMBL" id="VUJU01007412">
    <property type="protein sequence ID" value="KAF0745864.1"/>
    <property type="molecule type" value="Genomic_DNA"/>
</dbReference>
<dbReference type="InterPro" id="IPR009057">
    <property type="entry name" value="Homeodomain-like_sf"/>
</dbReference>
<dbReference type="SUPFAM" id="SSF46689">
    <property type="entry name" value="Homeodomain-like"/>
    <property type="match status" value="1"/>
</dbReference>
<comment type="subcellular location">
    <subcellularLocation>
        <location evidence="1 2">Nucleus</location>
    </subcellularLocation>
</comment>
<dbReference type="SMART" id="SM00595">
    <property type="entry name" value="MADF"/>
    <property type="match status" value="1"/>
</dbReference>
<accession>A0A6G0XYJ2</accession>
<dbReference type="InterPro" id="IPR001005">
    <property type="entry name" value="SANT/Myb"/>
</dbReference>
<protein>
    <submittedName>
        <fullName evidence="7">Serine/threonine-protein kinase DDB G0283821-like</fullName>
    </submittedName>
</protein>
<name>A0A6G0XYJ2_APHCR</name>
<dbReference type="GO" id="GO:0005667">
    <property type="term" value="C:transcription regulator complex"/>
    <property type="evidence" value="ECO:0007669"/>
    <property type="project" value="TreeGrafter"/>
</dbReference>
<dbReference type="Gene3D" id="1.10.10.60">
    <property type="entry name" value="Homeodomain-like"/>
    <property type="match status" value="1"/>
</dbReference>
<gene>
    <name evidence="7" type="ORF">FWK35_00029910</name>
</gene>
<keyword evidence="2" id="KW-0539">Nucleus</keyword>
<dbReference type="CDD" id="cd00167">
    <property type="entry name" value="SANT"/>
    <property type="match status" value="1"/>
</dbReference>
<dbReference type="Proteomes" id="UP000478052">
    <property type="component" value="Unassembled WGS sequence"/>
</dbReference>
<sequence length="320" mass="36919">MSSKVSFTVEEDIQLAECVREHPCLYDLKNSNYKDLQIRDNVWKLISNNLNKKSVDDCKKRWKNMKDTYNKNKRSRKLGTGSSTKNKQTKWALADALSFLDVCFYERTGLTNFNSTSEMNNSEEEDSLTVDDENNPSDLNDFSNMSTTENPTVQETELENNMNTGKKKLLKETKPTKKLKQNEELVSLLKKSNEERQQILNSINKAEEDDDPIDAFFKTMALTVKSFPQHLKIKAKKEVFDIITNLEIENDCTTSTANRNSLFSSPNPSLQSSSHSGFSTYDHPNQYVFPETNDRRSGNWIQSFGEQNCEPFQYDNRQCE</sequence>
<organism evidence="7 8">
    <name type="scientific">Aphis craccivora</name>
    <name type="common">Cowpea aphid</name>
    <dbReference type="NCBI Taxonomy" id="307492"/>
    <lineage>
        <taxon>Eukaryota</taxon>
        <taxon>Metazoa</taxon>
        <taxon>Ecdysozoa</taxon>
        <taxon>Arthropoda</taxon>
        <taxon>Hexapoda</taxon>
        <taxon>Insecta</taxon>
        <taxon>Pterygota</taxon>
        <taxon>Neoptera</taxon>
        <taxon>Paraneoptera</taxon>
        <taxon>Hemiptera</taxon>
        <taxon>Sternorrhyncha</taxon>
        <taxon>Aphidomorpha</taxon>
        <taxon>Aphidoidea</taxon>
        <taxon>Aphididae</taxon>
        <taxon>Aphidini</taxon>
        <taxon>Aphis</taxon>
        <taxon>Aphis</taxon>
    </lineage>
</organism>
<dbReference type="InterPro" id="IPR039353">
    <property type="entry name" value="TF_Adf1"/>
</dbReference>
<feature type="region of interest" description="Disordered" evidence="3">
    <location>
        <begin position="259"/>
        <end position="292"/>
    </location>
</feature>
<dbReference type="PROSITE" id="PS50090">
    <property type="entry name" value="MYB_LIKE"/>
    <property type="match status" value="1"/>
</dbReference>
<dbReference type="GO" id="GO:0006357">
    <property type="term" value="P:regulation of transcription by RNA polymerase II"/>
    <property type="evidence" value="ECO:0007669"/>
    <property type="project" value="TreeGrafter"/>
</dbReference>
<evidence type="ECO:0000259" key="5">
    <source>
        <dbReference type="PROSITE" id="PS51029"/>
    </source>
</evidence>
<dbReference type="PANTHER" id="PTHR12243:SF67">
    <property type="entry name" value="COREPRESSOR OF PANGOLIN, ISOFORM A-RELATED"/>
    <property type="match status" value="1"/>
</dbReference>
<evidence type="ECO:0000259" key="6">
    <source>
        <dbReference type="PROSITE" id="PS51031"/>
    </source>
</evidence>
<feature type="region of interest" description="Disordered" evidence="3">
    <location>
        <begin position="114"/>
        <end position="155"/>
    </location>
</feature>
<dbReference type="GO" id="GO:0016301">
    <property type="term" value="F:kinase activity"/>
    <property type="evidence" value="ECO:0007669"/>
    <property type="project" value="UniProtKB-KW"/>
</dbReference>
<keyword evidence="7" id="KW-0808">Transferase</keyword>
<evidence type="ECO:0000259" key="4">
    <source>
        <dbReference type="PROSITE" id="PS50090"/>
    </source>
</evidence>
<feature type="domain" description="BESS" evidence="6">
    <location>
        <begin position="210"/>
        <end position="249"/>
    </location>
</feature>
<keyword evidence="7" id="KW-0418">Kinase</keyword>
<feature type="domain" description="MADF" evidence="5">
    <location>
        <begin position="14"/>
        <end position="105"/>
    </location>
</feature>
<evidence type="ECO:0000313" key="8">
    <source>
        <dbReference type="Proteomes" id="UP000478052"/>
    </source>
</evidence>
<dbReference type="Pfam" id="PF10545">
    <property type="entry name" value="MADF_DNA_bdg"/>
    <property type="match status" value="1"/>
</dbReference>
<evidence type="ECO:0000256" key="1">
    <source>
        <dbReference type="ARBA" id="ARBA00004123"/>
    </source>
</evidence>
<dbReference type="GO" id="GO:0005634">
    <property type="term" value="C:nucleus"/>
    <property type="evidence" value="ECO:0007669"/>
    <property type="project" value="UniProtKB-SubCell"/>
</dbReference>
<dbReference type="InterPro" id="IPR004210">
    <property type="entry name" value="BESS_motif"/>
</dbReference>
<feature type="compositionally biased region" description="Polar residues" evidence="3">
    <location>
        <begin position="136"/>
        <end position="155"/>
    </location>
</feature>
<dbReference type="OrthoDB" id="6619674at2759"/>
<keyword evidence="8" id="KW-1185">Reference proteome</keyword>
<dbReference type="SMART" id="SM00717">
    <property type="entry name" value="SANT"/>
    <property type="match status" value="1"/>
</dbReference>
<feature type="domain" description="Myb-like" evidence="4">
    <location>
        <begin position="1"/>
        <end position="66"/>
    </location>
</feature>
<dbReference type="PROSITE" id="PS51029">
    <property type="entry name" value="MADF"/>
    <property type="match status" value="1"/>
</dbReference>
<evidence type="ECO:0000256" key="2">
    <source>
        <dbReference type="PROSITE-ProRule" id="PRU00371"/>
    </source>
</evidence>
<proteinExistence type="predicted"/>
<dbReference type="PROSITE" id="PS51031">
    <property type="entry name" value="BESS"/>
    <property type="match status" value="1"/>
</dbReference>
<evidence type="ECO:0000256" key="3">
    <source>
        <dbReference type="SAM" id="MobiDB-lite"/>
    </source>
</evidence>
<reference evidence="7 8" key="1">
    <citation type="submission" date="2019-08" db="EMBL/GenBank/DDBJ databases">
        <title>Whole genome of Aphis craccivora.</title>
        <authorList>
            <person name="Voronova N.V."/>
            <person name="Shulinski R.S."/>
            <person name="Bandarenka Y.V."/>
            <person name="Zhorov D.G."/>
            <person name="Warner D."/>
        </authorList>
    </citation>
    <scope>NUCLEOTIDE SEQUENCE [LARGE SCALE GENOMIC DNA]</scope>
    <source>
        <strain evidence="7">180601</strain>
        <tissue evidence="7">Whole Body</tissue>
    </source>
</reference>
<feature type="compositionally biased region" description="Low complexity" evidence="3">
    <location>
        <begin position="260"/>
        <end position="276"/>
    </location>
</feature>
<feature type="compositionally biased region" description="Acidic residues" evidence="3">
    <location>
        <begin position="121"/>
        <end position="135"/>
    </location>
</feature>